<dbReference type="Gene3D" id="3.20.20.150">
    <property type="entry name" value="Divalent-metal-dependent TIM barrel enzymes"/>
    <property type="match status" value="1"/>
</dbReference>
<keyword evidence="1 2" id="KW-0413">Isomerase</keyword>
<dbReference type="InterPro" id="IPR050417">
    <property type="entry name" value="Sugar_Epim/Isomerase"/>
</dbReference>
<dbReference type="EC" id="5.3.1.35" evidence="5"/>
<evidence type="ECO:0000313" key="6">
    <source>
        <dbReference type="Proteomes" id="UP000789704"/>
    </source>
</evidence>
<dbReference type="InterPro" id="IPR036237">
    <property type="entry name" value="Xyl_isomerase-like_sf"/>
</dbReference>
<feature type="active site" description="Proton donor/acceptor" evidence="3">
    <location>
        <position position="143"/>
    </location>
</feature>
<dbReference type="PANTHER" id="PTHR43489:SF13">
    <property type="entry name" value="HYDROXYPYRUVATE ISOMERASE"/>
    <property type="match status" value="1"/>
</dbReference>
<dbReference type="InterPro" id="IPR026040">
    <property type="entry name" value="HyI-like"/>
</dbReference>
<dbReference type="EMBL" id="CAJQZC010000008">
    <property type="protein sequence ID" value="CAG4912085.1"/>
    <property type="molecule type" value="Genomic_DNA"/>
</dbReference>
<dbReference type="NCBIfam" id="NF043033">
    <property type="entry name" value="OxoTetrIsom"/>
    <property type="match status" value="1"/>
</dbReference>
<name>A0A9N8X2P4_9BURK</name>
<dbReference type="PIRSF" id="PIRSF006241">
    <property type="entry name" value="HyI"/>
    <property type="match status" value="1"/>
</dbReference>
<keyword evidence="6" id="KW-1185">Reference proteome</keyword>
<dbReference type="Proteomes" id="UP000789704">
    <property type="component" value="Unassembled WGS sequence"/>
</dbReference>
<evidence type="ECO:0000256" key="1">
    <source>
        <dbReference type="ARBA" id="ARBA00023235"/>
    </source>
</evidence>
<dbReference type="SUPFAM" id="SSF51658">
    <property type="entry name" value="Xylose isomerase-like"/>
    <property type="match status" value="1"/>
</dbReference>
<comment type="similarity">
    <text evidence="2">Belongs to the hyi family.</text>
</comment>
<evidence type="ECO:0000313" key="5">
    <source>
        <dbReference type="EMBL" id="CAG4912085.1"/>
    </source>
</evidence>
<evidence type="ECO:0000256" key="2">
    <source>
        <dbReference type="PIRNR" id="PIRNR006241"/>
    </source>
</evidence>
<feature type="domain" description="Xylose isomerase-like TIM barrel" evidence="4">
    <location>
        <begin position="21"/>
        <end position="256"/>
    </location>
</feature>
<gene>
    <name evidence="5" type="primary">otnI</name>
    <name evidence="5" type="ORF">LMG31841_04132</name>
</gene>
<reference evidence="5" key="1">
    <citation type="submission" date="2021-04" db="EMBL/GenBank/DDBJ databases">
        <authorList>
            <person name="Vanwijnsberghe S."/>
        </authorList>
    </citation>
    <scope>NUCLEOTIDE SEQUENCE</scope>
    <source>
        <strain evidence="5">LMG 31841</strain>
    </source>
</reference>
<organism evidence="5 6">
    <name type="scientific">Paraburkholderia saeva</name>
    <dbReference type="NCBI Taxonomy" id="2777537"/>
    <lineage>
        <taxon>Bacteria</taxon>
        <taxon>Pseudomonadati</taxon>
        <taxon>Pseudomonadota</taxon>
        <taxon>Betaproteobacteria</taxon>
        <taxon>Burkholderiales</taxon>
        <taxon>Burkholderiaceae</taxon>
        <taxon>Paraburkholderia</taxon>
    </lineage>
</organism>
<dbReference type="InterPro" id="IPR053398">
    <property type="entry name" value="HPT_OtnI_isomerases"/>
</dbReference>
<dbReference type="RefSeq" id="WP_228880844.1">
    <property type="nucleotide sequence ID" value="NZ_CAJQYZ010000002.1"/>
</dbReference>
<dbReference type="PANTHER" id="PTHR43489">
    <property type="entry name" value="ISOMERASE"/>
    <property type="match status" value="1"/>
</dbReference>
<protein>
    <submittedName>
        <fullName evidence="5">2-oxo-tetronate isomerase</fullName>
        <ecNumber evidence="5">5.3.1.35</ecNumber>
    </submittedName>
</protein>
<dbReference type="FunFam" id="3.20.20.150:FF:000007">
    <property type="entry name" value="Hydroxypyruvate isomerase"/>
    <property type="match status" value="1"/>
</dbReference>
<feature type="active site" description="Proton donor/acceptor" evidence="3">
    <location>
        <position position="240"/>
    </location>
</feature>
<evidence type="ECO:0000259" key="4">
    <source>
        <dbReference type="Pfam" id="PF01261"/>
    </source>
</evidence>
<dbReference type="InterPro" id="IPR013022">
    <property type="entry name" value="Xyl_isomerase-like_TIM-brl"/>
</dbReference>
<dbReference type="AlphaFoldDB" id="A0A9N8X2P4"/>
<accession>A0A9N8X2P4</accession>
<dbReference type="GO" id="GO:0008903">
    <property type="term" value="F:hydroxypyruvate isomerase activity"/>
    <property type="evidence" value="ECO:0007669"/>
    <property type="project" value="TreeGrafter"/>
</dbReference>
<sequence length="258" mass="28692">MPRFAANLTMMYREHAFPDRFRAAATDGFKGVEFHFPYDYPAAELAARLNASGLKQVLFNGPPGDLAKGDRGLASLPGREDEFRRSVDTALDYAQALGCKQIHLMAGIVAPDADPGQHRDVYLKNLAYGASQAAMHGVTVMIEPINTRDMPGYFLNRQHDARQICREVGAANLKVQFDFYHCQIVEGDLTVKLREMMPDIGHIQIASVPDRHEPDSGEINCGYILRLLDSLEYAGWVGCEYVPAGNTSDGLGWLRDWM</sequence>
<dbReference type="GO" id="GO:0046487">
    <property type="term" value="P:glyoxylate metabolic process"/>
    <property type="evidence" value="ECO:0007669"/>
    <property type="project" value="TreeGrafter"/>
</dbReference>
<comment type="caution">
    <text evidence="5">The sequence shown here is derived from an EMBL/GenBank/DDBJ whole genome shotgun (WGS) entry which is preliminary data.</text>
</comment>
<dbReference type="Pfam" id="PF01261">
    <property type="entry name" value="AP_endonuc_2"/>
    <property type="match status" value="1"/>
</dbReference>
<proteinExistence type="inferred from homology"/>
<evidence type="ECO:0000256" key="3">
    <source>
        <dbReference type="PIRSR" id="PIRSR006241-50"/>
    </source>
</evidence>